<dbReference type="EMBL" id="GG749416">
    <property type="protein sequence ID" value="EGE79686.2"/>
    <property type="molecule type" value="Genomic_DNA"/>
</dbReference>
<dbReference type="HOGENOM" id="CLU_062858_1_0_1"/>
<protein>
    <submittedName>
        <fullName evidence="2">Uncharacterized protein</fullName>
    </submittedName>
</protein>
<feature type="region of interest" description="Disordered" evidence="1">
    <location>
        <begin position="74"/>
        <end position="303"/>
    </location>
</feature>
<gene>
    <name evidence="2" type="ORF">BDDG_02627</name>
</gene>
<feature type="compositionally biased region" description="Polar residues" evidence="1">
    <location>
        <begin position="115"/>
        <end position="129"/>
    </location>
</feature>
<feature type="compositionally biased region" description="Basic and acidic residues" evidence="1">
    <location>
        <begin position="80"/>
        <end position="98"/>
    </location>
</feature>
<feature type="compositionally biased region" description="Basic and acidic residues" evidence="1">
    <location>
        <begin position="187"/>
        <end position="199"/>
    </location>
</feature>
<feature type="compositionally biased region" description="Polar residues" evidence="1">
    <location>
        <begin position="160"/>
        <end position="171"/>
    </location>
</feature>
<dbReference type="Pfam" id="PF13917">
    <property type="entry name" value="zf-CCHC_3"/>
    <property type="match status" value="1"/>
</dbReference>
<proteinExistence type="predicted"/>
<feature type="compositionally biased region" description="Basic and acidic residues" evidence="1">
    <location>
        <begin position="231"/>
        <end position="240"/>
    </location>
</feature>
<organism evidence="2">
    <name type="scientific">Ajellomyces dermatitidis (strain ATCC 18188 / CBS 674.68)</name>
    <name type="common">Blastomyces dermatitidis</name>
    <dbReference type="NCBI Taxonomy" id="653446"/>
    <lineage>
        <taxon>Eukaryota</taxon>
        <taxon>Fungi</taxon>
        <taxon>Dikarya</taxon>
        <taxon>Ascomycota</taxon>
        <taxon>Pezizomycotina</taxon>
        <taxon>Eurotiomycetes</taxon>
        <taxon>Eurotiomycetidae</taxon>
        <taxon>Onygenales</taxon>
        <taxon>Ajellomycetaceae</taxon>
        <taxon>Blastomyces</taxon>
    </lineage>
</organism>
<evidence type="ECO:0000256" key="1">
    <source>
        <dbReference type="SAM" id="MobiDB-lite"/>
    </source>
</evidence>
<sequence>MNRYRNIPGLRSTSKATATTLCQNYECKASAQERPYISRPSRTQQLANPKLVPELMSDVPNDLLRTKGVADEQLALNEGARGRNMGDLEDDRGHDGIRGHPRKRVRSVSPAYSEHSVSTISTNRSWSRSPQRKRATSPSRSRSNERRSTRNRNVSRDSHISSYSFERNASTLKGKERDSRRRRRSRSPVERGRQYDSGRRGSWRNRSRSQSMDRSSIAKHRRSLTPYSPERSGRHTESGRARRQRTPKESQNISRSPSRERGYQPPYDRGRGIPQKPPPRKERSLSPFSKRLALTQAMNMMNR</sequence>
<accession>F2T8X3</accession>
<feature type="compositionally biased region" description="Basic and acidic residues" evidence="1">
    <location>
        <begin position="142"/>
        <end position="159"/>
    </location>
</feature>
<evidence type="ECO:0000313" key="2">
    <source>
        <dbReference type="EMBL" id="EGE79686.2"/>
    </source>
</evidence>
<name>F2T8X3_AJEDA</name>
<reference evidence="2" key="1">
    <citation type="submission" date="2010-03" db="EMBL/GenBank/DDBJ databases">
        <title>Annotation of Blastomyces dermatitidis strain ATCC 18188.</title>
        <authorList>
            <consortium name="The Broad Institute Genome Sequencing Platform"/>
            <consortium name="Broad Institute Genome Sequencing Center for Infectious Disease."/>
            <person name="Cuomo C."/>
            <person name="Klein B."/>
            <person name="Sullivan T."/>
            <person name="Heitman J."/>
            <person name="Young S."/>
            <person name="Zeng Q."/>
            <person name="Gargeya S."/>
            <person name="Alvarado L."/>
            <person name="Berlin A.M."/>
            <person name="Chapman S.B."/>
            <person name="Chen Z."/>
            <person name="Freedman E."/>
            <person name="Gellesch M."/>
            <person name="Goldberg J."/>
            <person name="Griggs A."/>
            <person name="Gujja S."/>
            <person name="Heilman E."/>
            <person name="Heiman D."/>
            <person name="Howarth C."/>
            <person name="Mehta T."/>
            <person name="Neiman D."/>
            <person name="Pearson M."/>
            <person name="Roberts A."/>
            <person name="Saif S."/>
            <person name="Shea T."/>
            <person name="Shenoy N."/>
            <person name="Sisk P."/>
            <person name="Stolte C."/>
            <person name="Sykes S."/>
            <person name="White J."/>
            <person name="Yandava C."/>
            <person name="Haas B."/>
            <person name="Nusbaum C."/>
            <person name="Birren B."/>
        </authorList>
    </citation>
    <scope>NUCLEOTIDE SEQUENCE [LARGE SCALE GENOMIC DNA]</scope>
    <source>
        <strain evidence="2">ATCC 18188</strain>
    </source>
</reference>
<dbReference type="Proteomes" id="UP000007802">
    <property type="component" value="Unassembled WGS sequence"/>
</dbReference>
<dbReference type="AlphaFoldDB" id="F2T8X3"/>
<dbReference type="OrthoDB" id="437973at2759"/>